<dbReference type="Proteomes" id="UP000076083">
    <property type="component" value="Chromosome"/>
</dbReference>
<reference evidence="1 2" key="2">
    <citation type="journal article" date="2018" name="Nature">
        <title>Mutant phenotypes for thousands of bacterial genes of unknown function.</title>
        <authorList>
            <person name="Price M.N."/>
            <person name="Wetmore K.M."/>
            <person name="Waters R.J."/>
            <person name="Callaghan M."/>
            <person name="Ray J."/>
            <person name="Liu H."/>
            <person name="Kuehl J.V."/>
            <person name="Melnyk R.A."/>
            <person name="Lamson J.S."/>
            <person name="Suh Y."/>
            <person name="Carlson H.K."/>
            <person name="Esquivel Z."/>
            <person name="Sadeeshkumar H."/>
            <person name="Chakraborty R."/>
            <person name="Zane G.M."/>
            <person name="Rubin B.E."/>
            <person name="Wall J.D."/>
            <person name="Visel A."/>
            <person name="Bristow J."/>
            <person name="Blow M.J."/>
            <person name="Arkin A.P."/>
            <person name="Deutschbauer A.M."/>
        </authorList>
    </citation>
    <scope>NUCLEOTIDE SEQUENCE [LARGE SCALE GENOMIC DNA]</scope>
    <source>
        <strain evidence="1 2">FW300-N2E2</strain>
    </source>
</reference>
<evidence type="ECO:0000313" key="1">
    <source>
        <dbReference type="EMBL" id="AMZ71110.1"/>
    </source>
</evidence>
<evidence type="ECO:0000313" key="2">
    <source>
        <dbReference type="Proteomes" id="UP000076083"/>
    </source>
</evidence>
<accession>A0A159ZVI4</accession>
<dbReference type="AlphaFoldDB" id="A0A159ZVI4"/>
<proteinExistence type="predicted"/>
<gene>
    <name evidence="1" type="ORF">TK06_08335</name>
</gene>
<dbReference type="RefSeq" id="WP_063321679.1">
    <property type="nucleotide sequence ID" value="NZ_CP015225.1"/>
</dbReference>
<organism evidence="1 2">
    <name type="scientific">Pseudomonas fluorescens</name>
    <dbReference type="NCBI Taxonomy" id="294"/>
    <lineage>
        <taxon>Bacteria</taxon>
        <taxon>Pseudomonadati</taxon>
        <taxon>Pseudomonadota</taxon>
        <taxon>Gammaproteobacteria</taxon>
        <taxon>Pseudomonadales</taxon>
        <taxon>Pseudomonadaceae</taxon>
        <taxon>Pseudomonas</taxon>
    </lineage>
</organism>
<name>A0A159ZVI4_PSEFL</name>
<sequence length="82" mass="8963">MLQVSTFYQEMAKAIRLAATDSSCLKGEPEILFLEHESPHQVAQLLLELAMIEAMVEHLQGGSGGGTQVHLLPFEIVTVESL</sequence>
<dbReference type="EMBL" id="CP015225">
    <property type="protein sequence ID" value="AMZ71110.1"/>
    <property type="molecule type" value="Genomic_DNA"/>
</dbReference>
<reference evidence="2" key="1">
    <citation type="submission" date="2016-04" db="EMBL/GenBank/DDBJ databases">
        <authorList>
            <person name="Ray J."/>
            <person name="Price M."/>
            <person name="Deutschbauer A."/>
        </authorList>
    </citation>
    <scope>NUCLEOTIDE SEQUENCE [LARGE SCALE GENOMIC DNA]</scope>
    <source>
        <strain evidence="2">FW300-N2E2</strain>
    </source>
</reference>
<protein>
    <submittedName>
        <fullName evidence="1">Uncharacterized protein</fullName>
    </submittedName>
</protein>